<keyword evidence="1" id="KW-0677">Repeat</keyword>
<feature type="repeat" description="ANK" evidence="3">
    <location>
        <begin position="48"/>
        <end position="80"/>
    </location>
</feature>
<evidence type="ECO:0000256" key="2">
    <source>
        <dbReference type="ARBA" id="ARBA00023043"/>
    </source>
</evidence>
<keyword evidence="2 3" id="KW-0040">ANK repeat</keyword>
<evidence type="ECO:0000313" key="6">
    <source>
        <dbReference type="Proteomes" id="UP001190700"/>
    </source>
</evidence>
<dbReference type="PANTHER" id="PTHR24126:SF14">
    <property type="entry name" value="ANK_REP_REGION DOMAIN-CONTAINING PROTEIN"/>
    <property type="match status" value="1"/>
</dbReference>
<sequence>MAEQELSEAAKHQSTVKLLEAAEKGLLDVAKDLIEEKPENINFQQEETGHTALHKASLSGQLEVVQTLLAAGADPNLDDADLNTCLHIAAATYASDETGDFAFEDVICALVDGGAISLRNRKKLLPEAGEDAATKVQSRLETAERKGKTEAAKRDKERRDRGMQAFGDAMSKFLDDRPCCLGNVAE</sequence>
<dbReference type="InterPro" id="IPR036770">
    <property type="entry name" value="Ankyrin_rpt-contain_sf"/>
</dbReference>
<dbReference type="AlphaFoldDB" id="A0AAE0EYQ1"/>
<dbReference type="Gene3D" id="1.25.40.20">
    <property type="entry name" value="Ankyrin repeat-containing domain"/>
    <property type="match status" value="1"/>
</dbReference>
<feature type="compositionally biased region" description="Basic and acidic residues" evidence="4">
    <location>
        <begin position="141"/>
        <end position="162"/>
    </location>
</feature>
<evidence type="ECO:0000313" key="5">
    <source>
        <dbReference type="EMBL" id="KAK3245378.1"/>
    </source>
</evidence>
<accession>A0AAE0EYQ1</accession>
<name>A0AAE0EYQ1_9CHLO</name>
<dbReference type="PROSITE" id="PS50297">
    <property type="entry name" value="ANK_REP_REGION"/>
    <property type="match status" value="1"/>
</dbReference>
<evidence type="ECO:0000256" key="3">
    <source>
        <dbReference type="PROSITE-ProRule" id="PRU00023"/>
    </source>
</evidence>
<evidence type="ECO:0000256" key="4">
    <source>
        <dbReference type="SAM" id="MobiDB-lite"/>
    </source>
</evidence>
<feature type="region of interest" description="Disordered" evidence="4">
    <location>
        <begin position="135"/>
        <end position="162"/>
    </location>
</feature>
<dbReference type="PANTHER" id="PTHR24126">
    <property type="entry name" value="ANKYRIN REPEAT, PH AND SEC7 DOMAIN CONTAINING PROTEIN SECG-RELATED"/>
    <property type="match status" value="1"/>
</dbReference>
<dbReference type="EMBL" id="LGRX02030695">
    <property type="protein sequence ID" value="KAK3245378.1"/>
    <property type="molecule type" value="Genomic_DNA"/>
</dbReference>
<organism evidence="5 6">
    <name type="scientific">Cymbomonas tetramitiformis</name>
    <dbReference type="NCBI Taxonomy" id="36881"/>
    <lineage>
        <taxon>Eukaryota</taxon>
        <taxon>Viridiplantae</taxon>
        <taxon>Chlorophyta</taxon>
        <taxon>Pyramimonadophyceae</taxon>
        <taxon>Pyramimonadales</taxon>
        <taxon>Pyramimonadaceae</taxon>
        <taxon>Cymbomonas</taxon>
    </lineage>
</organism>
<keyword evidence="6" id="KW-1185">Reference proteome</keyword>
<evidence type="ECO:0000256" key="1">
    <source>
        <dbReference type="ARBA" id="ARBA00022737"/>
    </source>
</evidence>
<dbReference type="Proteomes" id="UP001190700">
    <property type="component" value="Unassembled WGS sequence"/>
</dbReference>
<protein>
    <submittedName>
        <fullName evidence="5">Uncharacterized protein</fullName>
    </submittedName>
</protein>
<dbReference type="Pfam" id="PF12796">
    <property type="entry name" value="Ank_2"/>
    <property type="match status" value="1"/>
</dbReference>
<gene>
    <name evidence="5" type="ORF">CYMTET_45050</name>
</gene>
<reference evidence="5 6" key="1">
    <citation type="journal article" date="2015" name="Genome Biol. Evol.">
        <title>Comparative Genomics of a Bacterivorous Green Alga Reveals Evolutionary Causalities and Consequences of Phago-Mixotrophic Mode of Nutrition.</title>
        <authorList>
            <person name="Burns J.A."/>
            <person name="Paasch A."/>
            <person name="Narechania A."/>
            <person name="Kim E."/>
        </authorList>
    </citation>
    <scope>NUCLEOTIDE SEQUENCE [LARGE SCALE GENOMIC DNA]</scope>
    <source>
        <strain evidence="5 6">PLY_AMNH</strain>
    </source>
</reference>
<dbReference type="PROSITE" id="PS50088">
    <property type="entry name" value="ANK_REPEAT"/>
    <property type="match status" value="1"/>
</dbReference>
<dbReference type="SMART" id="SM00248">
    <property type="entry name" value="ANK"/>
    <property type="match status" value="3"/>
</dbReference>
<dbReference type="InterPro" id="IPR002110">
    <property type="entry name" value="Ankyrin_rpt"/>
</dbReference>
<comment type="caution">
    <text evidence="5">The sequence shown here is derived from an EMBL/GenBank/DDBJ whole genome shotgun (WGS) entry which is preliminary data.</text>
</comment>
<dbReference type="SUPFAM" id="SSF48403">
    <property type="entry name" value="Ankyrin repeat"/>
    <property type="match status" value="1"/>
</dbReference>
<proteinExistence type="predicted"/>